<dbReference type="AlphaFoldDB" id="A0A7V9A7F2"/>
<name>A0A7V9A7F2_9BACT</name>
<evidence type="ECO:0000313" key="1">
    <source>
        <dbReference type="EMBL" id="MBA2115223.1"/>
    </source>
</evidence>
<dbReference type="EMBL" id="JABRWO010000006">
    <property type="protein sequence ID" value="MBA2115223.1"/>
    <property type="molecule type" value="Genomic_DNA"/>
</dbReference>
<proteinExistence type="predicted"/>
<reference evidence="1 2" key="1">
    <citation type="submission" date="2020-05" db="EMBL/GenBank/DDBJ databases">
        <title>Bremerella alba sp. nov., a novel planctomycete isolated from the surface of the macroalga Fucus spiralis.</title>
        <authorList>
            <person name="Godinho O."/>
            <person name="Botelho R."/>
            <person name="Albuquerque L."/>
            <person name="Wiegand S."/>
            <person name="Da Costa M.S."/>
            <person name="Lobo-Da-Cunha A."/>
            <person name="Jogler C."/>
            <person name="Lage O.M."/>
        </authorList>
    </citation>
    <scope>NUCLEOTIDE SEQUENCE [LARGE SCALE GENOMIC DNA]</scope>
    <source>
        <strain evidence="1 2">FF15</strain>
    </source>
</reference>
<sequence>MKPIRLFHLVCPSPGLGQGIIRKLNIRCKNNIRANIIPPPRGYYLAGREGS</sequence>
<evidence type="ECO:0000313" key="2">
    <source>
        <dbReference type="Proteomes" id="UP000551616"/>
    </source>
</evidence>
<accession>A0A7V9A7F2</accession>
<gene>
    <name evidence="1" type="ORF">HOV93_23960</name>
</gene>
<dbReference type="Proteomes" id="UP000551616">
    <property type="component" value="Unassembled WGS sequence"/>
</dbReference>
<organism evidence="1 2">
    <name type="scientific">Bremerella alba</name>
    <dbReference type="NCBI Taxonomy" id="980252"/>
    <lineage>
        <taxon>Bacteria</taxon>
        <taxon>Pseudomonadati</taxon>
        <taxon>Planctomycetota</taxon>
        <taxon>Planctomycetia</taxon>
        <taxon>Pirellulales</taxon>
        <taxon>Pirellulaceae</taxon>
        <taxon>Bremerella</taxon>
    </lineage>
</organism>
<keyword evidence="2" id="KW-1185">Reference proteome</keyword>
<protein>
    <submittedName>
        <fullName evidence="1">Uncharacterized protein</fullName>
    </submittedName>
</protein>
<comment type="caution">
    <text evidence="1">The sequence shown here is derived from an EMBL/GenBank/DDBJ whole genome shotgun (WGS) entry which is preliminary data.</text>
</comment>